<feature type="transmembrane region" description="Helical" evidence="1">
    <location>
        <begin position="110"/>
        <end position="128"/>
    </location>
</feature>
<dbReference type="EMBL" id="JABVEC010000010">
    <property type="protein sequence ID" value="MBC6466880.1"/>
    <property type="molecule type" value="Genomic_DNA"/>
</dbReference>
<dbReference type="PANTHER" id="PTHR30590">
    <property type="entry name" value="INNER MEMBRANE PROTEIN"/>
    <property type="match status" value="1"/>
</dbReference>
<evidence type="ECO:0000259" key="2">
    <source>
        <dbReference type="Pfam" id="PF04235"/>
    </source>
</evidence>
<feature type="transmembrane region" description="Helical" evidence="1">
    <location>
        <begin position="218"/>
        <end position="239"/>
    </location>
</feature>
<feature type="domain" description="DUF418" evidence="2">
    <location>
        <begin position="240"/>
        <end position="409"/>
    </location>
</feature>
<sequence length="426" mass="45329">MRRLTERAVVARGPVRAGERSPAPDLARGIMLLLIVLSNTVFYLYAARQGASGWHPYEGSALDRAVQFLMITMLDLRVYPLFSFLFGYGMMQLFLRQTAAGAEGRAAVRLLRKRSLWLIVFGLLHATLLMAGDIIGSYGVVSLILGWLFLRRGDRTLLVWSGAAAVLTTLFAAGAIWALVTGDLGALGSSTTEPTTEVYASGEENVFAAARTRLETGLFVTFVAGLFSVAAPQFLLGFWAARRRILEEPHDHLRLLRWTAVIGITIGWLGGLPAALAHIGVLDVPPAAVSEEGVLSQIRGLTGIPCGLGYVACFALIAHAMSRRVRESRPVVAVAAVGKRSLSSYLAHSLVFSPLLAAWGLGLGAKLSSSTMALFAVGVWLVVAAGAYALERAGCRGPAEVLLRRLVYGAARSRSASTPAPGAGTS</sequence>
<evidence type="ECO:0000313" key="3">
    <source>
        <dbReference type="EMBL" id="MBC6466880.1"/>
    </source>
</evidence>
<evidence type="ECO:0000256" key="1">
    <source>
        <dbReference type="SAM" id="Phobius"/>
    </source>
</evidence>
<organism evidence="3 4">
    <name type="scientific">Actinomadura alba</name>
    <dbReference type="NCBI Taxonomy" id="406431"/>
    <lineage>
        <taxon>Bacteria</taxon>
        <taxon>Bacillati</taxon>
        <taxon>Actinomycetota</taxon>
        <taxon>Actinomycetes</taxon>
        <taxon>Streptosporangiales</taxon>
        <taxon>Thermomonosporaceae</taxon>
        <taxon>Actinomadura</taxon>
    </lineage>
</organism>
<keyword evidence="1" id="KW-0812">Transmembrane</keyword>
<dbReference type="InterPro" id="IPR007349">
    <property type="entry name" value="DUF418"/>
</dbReference>
<reference evidence="3 4" key="1">
    <citation type="submission" date="2020-06" db="EMBL/GenBank/DDBJ databases">
        <title>Actinomadura xiongansis sp. nov., isolated from soil of Baiyangdian.</title>
        <authorList>
            <person name="Zhang X."/>
        </authorList>
    </citation>
    <scope>NUCLEOTIDE SEQUENCE [LARGE SCALE GENOMIC DNA]</scope>
    <source>
        <strain evidence="3 4">HBUM206468</strain>
    </source>
</reference>
<keyword evidence="1" id="KW-1133">Transmembrane helix</keyword>
<protein>
    <submittedName>
        <fullName evidence="3">DUF418 domain-containing protein</fullName>
    </submittedName>
</protein>
<comment type="caution">
    <text evidence="3">The sequence shown here is derived from an EMBL/GenBank/DDBJ whole genome shotgun (WGS) entry which is preliminary data.</text>
</comment>
<accession>A0ABR7LPV9</accession>
<feature type="transmembrane region" description="Helical" evidence="1">
    <location>
        <begin position="26"/>
        <end position="46"/>
    </location>
</feature>
<dbReference type="RefSeq" id="WP_187243897.1">
    <property type="nucleotide sequence ID" value="NZ_BAAAOK010000027.1"/>
</dbReference>
<name>A0ABR7LPV9_9ACTN</name>
<feature type="transmembrane region" description="Helical" evidence="1">
    <location>
        <begin position="134"/>
        <end position="150"/>
    </location>
</feature>
<feature type="transmembrane region" description="Helical" evidence="1">
    <location>
        <begin position="301"/>
        <end position="321"/>
    </location>
</feature>
<feature type="transmembrane region" description="Helical" evidence="1">
    <location>
        <begin position="342"/>
        <end position="365"/>
    </location>
</feature>
<gene>
    <name evidence="3" type="ORF">HKK74_15415</name>
</gene>
<proteinExistence type="predicted"/>
<dbReference type="Proteomes" id="UP000805614">
    <property type="component" value="Unassembled WGS sequence"/>
</dbReference>
<feature type="transmembrane region" description="Helical" evidence="1">
    <location>
        <begin position="260"/>
        <end position="281"/>
    </location>
</feature>
<dbReference type="Pfam" id="PF04235">
    <property type="entry name" value="DUF418"/>
    <property type="match status" value="1"/>
</dbReference>
<dbReference type="PANTHER" id="PTHR30590:SF2">
    <property type="entry name" value="INNER MEMBRANE PROTEIN"/>
    <property type="match status" value="1"/>
</dbReference>
<keyword evidence="1" id="KW-0472">Membrane</keyword>
<dbReference type="InterPro" id="IPR052529">
    <property type="entry name" value="Bact_Transport_Assoc"/>
</dbReference>
<feature type="transmembrane region" description="Helical" evidence="1">
    <location>
        <begin position="66"/>
        <end position="89"/>
    </location>
</feature>
<evidence type="ECO:0000313" key="4">
    <source>
        <dbReference type="Proteomes" id="UP000805614"/>
    </source>
</evidence>
<feature type="transmembrane region" description="Helical" evidence="1">
    <location>
        <begin position="371"/>
        <end position="390"/>
    </location>
</feature>
<feature type="transmembrane region" description="Helical" evidence="1">
    <location>
        <begin position="157"/>
        <end position="180"/>
    </location>
</feature>
<keyword evidence="4" id="KW-1185">Reference proteome</keyword>